<evidence type="ECO:0000313" key="2">
    <source>
        <dbReference type="Proteomes" id="UP001500340"/>
    </source>
</evidence>
<comment type="caution">
    <text evidence="1">The sequence shown here is derived from an EMBL/GenBank/DDBJ whole genome shotgun (WGS) entry which is preliminary data.</text>
</comment>
<dbReference type="Proteomes" id="UP001500340">
    <property type="component" value="Unassembled WGS sequence"/>
</dbReference>
<name>A0ABP3I544_9BACL</name>
<proteinExistence type="predicted"/>
<sequence length="93" mass="10753">MLTLLVSMLFDIYSDYRLDTAFSVVHMLILQMDKHFAEPASLPDFHLFTAISSQFIIRLALRLPSSLNPFLKIFMTQLEINPDTGTNMPRVYK</sequence>
<evidence type="ECO:0000313" key="1">
    <source>
        <dbReference type="EMBL" id="GAA0390738.1"/>
    </source>
</evidence>
<accession>A0ABP3I544</accession>
<protein>
    <submittedName>
        <fullName evidence="1">Uncharacterized protein</fullName>
    </submittedName>
</protein>
<gene>
    <name evidence="1" type="ORF">GCM10008933_22100</name>
</gene>
<keyword evidence="2" id="KW-1185">Reference proteome</keyword>
<reference evidence="2" key="1">
    <citation type="journal article" date="2019" name="Int. J. Syst. Evol. Microbiol.">
        <title>The Global Catalogue of Microorganisms (GCM) 10K type strain sequencing project: providing services to taxonomists for standard genome sequencing and annotation.</title>
        <authorList>
            <consortium name="The Broad Institute Genomics Platform"/>
            <consortium name="The Broad Institute Genome Sequencing Center for Infectious Disease"/>
            <person name="Wu L."/>
            <person name="Ma J."/>
        </authorList>
    </citation>
    <scope>NUCLEOTIDE SEQUENCE [LARGE SCALE GENOMIC DNA]</scope>
    <source>
        <strain evidence="2">JCM 12774</strain>
    </source>
</reference>
<organism evidence="1 2">
    <name type="scientific">Paenibacillus motobuensis</name>
    <dbReference type="NCBI Taxonomy" id="295324"/>
    <lineage>
        <taxon>Bacteria</taxon>
        <taxon>Bacillati</taxon>
        <taxon>Bacillota</taxon>
        <taxon>Bacilli</taxon>
        <taxon>Bacillales</taxon>
        <taxon>Paenibacillaceae</taxon>
        <taxon>Paenibacillus</taxon>
    </lineage>
</organism>
<dbReference type="EMBL" id="BAAACX010000009">
    <property type="protein sequence ID" value="GAA0390738.1"/>
    <property type="molecule type" value="Genomic_DNA"/>
</dbReference>